<organism evidence="1 2">
    <name type="scientific">Reyranella soli</name>
    <dbReference type="NCBI Taxonomy" id="1230389"/>
    <lineage>
        <taxon>Bacteria</taxon>
        <taxon>Pseudomonadati</taxon>
        <taxon>Pseudomonadota</taxon>
        <taxon>Alphaproteobacteria</taxon>
        <taxon>Hyphomicrobiales</taxon>
        <taxon>Reyranellaceae</taxon>
        <taxon>Reyranella</taxon>
    </lineage>
</organism>
<dbReference type="AlphaFoldDB" id="A0A512NNX1"/>
<dbReference type="Gene3D" id="3.40.50.300">
    <property type="entry name" value="P-loop containing nucleotide triphosphate hydrolases"/>
    <property type="match status" value="1"/>
</dbReference>
<evidence type="ECO:0000313" key="1">
    <source>
        <dbReference type="EMBL" id="GEP60638.1"/>
    </source>
</evidence>
<sequence>MATNRSKSGRLVERFSRYRHDPFGFVMAAFPWGEAGTALAGETGPEPWQREVLEKLGRGLSERGKSPDEAVRLAVASGHGIGKSALVAWIVLWAMSTVKDTRGIVTANTEGQLRTKTWPELAKWHALSVNKDWFTYTATSLQSSRPGLDRTWRVDAITWSENNTEAIAGLHNKGRRAFALFDEASSIADGVWETIEGALTDLGTDLFWLAFGNPTRTTGRFRECFAGGRFAHRWQPQQIDSRSVSMTNKAQIATWVHDYGEDSDFVRVRVKGEFPRAGTMQFIDSERVQHAVARELFKDPAAALVMGVDIARQGEDHTVVRFRRGLDARSIPAVKFRIPDLMVTAGRVMELINSHEPDAVFVDGTGIGWGVVDRLSQLGCSTVRGIDFGAGADRTDSSEAAVRYANKRAEMWGHMKEWCRFGCLPDDRSLTADLTAVDYGYDAADAIRLERKDDMRKRGLASPDDGDALALTFAYPVERRNPQEEWRMQEKLAVLKRGIV</sequence>
<dbReference type="OrthoDB" id="9775154at2"/>
<dbReference type="EMBL" id="BKAJ01000173">
    <property type="protein sequence ID" value="GEP60638.1"/>
    <property type="molecule type" value="Genomic_DNA"/>
</dbReference>
<accession>A0A512NNX1</accession>
<gene>
    <name evidence="1" type="ORF">RSO01_78040</name>
</gene>
<reference evidence="1 2" key="1">
    <citation type="submission" date="2019-07" db="EMBL/GenBank/DDBJ databases">
        <title>Whole genome shotgun sequence of Reyranella soli NBRC 108950.</title>
        <authorList>
            <person name="Hosoyama A."/>
            <person name="Uohara A."/>
            <person name="Ohji S."/>
            <person name="Ichikawa N."/>
        </authorList>
    </citation>
    <scope>NUCLEOTIDE SEQUENCE [LARGE SCALE GENOMIC DNA]</scope>
    <source>
        <strain evidence="1 2">NBRC 108950</strain>
    </source>
</reference>
<proteinExistence type="predicted"/>
<comment type="caution">
    <text evidence="1">The sequence shown here is derived from an EMBL/GenBank/DDBJ whole genome shotgun (WGS) entry which is preliminary data.</text>
</comment>
<dbReference type="Gene3D" id="3.30.420.240">
    <property type="match status" value="1"/>
</dbReference>
<dbReference type="RefSeq" id="WP_147155976.1">
    <property type="nucleotide sequence ID" value="NZ_BKAJ01000173.1"/>
</dbReference>
<protein>
    <submittedName>
        <fullName evidence="1">Terminase</fullName>
    </submittedName>
</protein>
<name>A0A512NNX1_9HYPH</name>
<keyword evidence="2" id="KW-1185">Reference proteome</keyword>
<evidence type="ECO:0000313" key="2">
    <source>
        <dbReference type="Proteomes" id="UP000321058"/>
    </source>
</evidence>
<dbReference type="Proteomes" id="UP000321058">
    <property type="component" value="Unassembled WGS sequence"/>
</dbReference>
<dbReference type="InterPro" id="IPR027417">
    <property type="entry name" value="P-loop_NTPase"/>
</dbReference>